<protein>
    <recommendedName>
        <fullName evidence="2">Endonuclease/exonuclease/phosphatase domain-containing protein</fullName>
    </recommendedName>
</protein>
<dbReference type="GO" id="GO:0003824">
    <property type="term" value="F:catalytic activity"/>
    <property type="evidence" value="ECO:0007669"/>
    <property type="project" value="InterPro"/>
</dbReference>
<dbReference type="InterPro" id="IPR036691">
    <property type="entry name" value="Endo/exonu/phosph_ase_sf"/>
</dbReference>
<sequence>MSRHIIFCGDINARNTEWGDRRTNSVGEFISAFMAAKDLHLLNEYGEITFENTRGFNSIIDLSFCTDDVLEYEPRWRVQPILPTPDHKPILLELNNTEPQRQEPHLTAIKWNYAECNWKEFEDEVTKLCQEQQVDKIMLTSKNKIDHVAKLIEELILTAAYKHIPCKRVTVRSKGWWSPQIAMQRKLTRKWRRIYKTIRSPPNEARFLFEQRKLKEMIRDGKAHHIPVKPAATPELHHIQSVLRNKKSTNIPYLYIDAKKNTNVTQMAESLLNEFVSQKSQKKSAPSINTIQSRGVRKNDHNNRNKTGFIPKREFLGIIRNLKPTKSGGRNTIQMIMIQKSGTLFSDLLFN</sequence>
<name>A0A816DK99_9BILA</name>
<evidence type="ECO:0000256" key="1">
    <source>
        <dbReference type="SAM" id="MobiDB-lite"/>
    </source>
</evidence>
<dbReference type="EMBL" id="CAJOBC010114923">
    <property type="protein sequence ID" value="CAF4546980.1"/>
    <property type="molecule type" value="Genomic_DNA"/>
</dbReference>
<dbReference type="InterPro" id="IPR005135">
    <property type="entry name" value="Endo/exonuclease/phosphatase"/>
</dbReference>
<dbReference type="Proteomes" id="UP000663829">
    <property type="component" value="Unassembled WGS sequence"/>
</dbReference>
<dbReference type="AlphaFoldDB" id="A0A816DK99"/>
<evidence type="ECO:0000259" key="2">
    <source>
        <dbReference type="Pfam" id="PF14529"/>
    </source>
</evidence>
<evidence type="ECO:0000313" key="4">
    <source>
        <dbReference type="EMBL" id="CAF4546980.1"/>
    </source>
</evidence>
<feature type="compositionally biased region" description="Polar residues" evidence="1">
    <location>
        <begin position="282"/>
        <end position="293"/>
    </location>
</feature>
<reference evidence="3" key="1">
    <citation type="submission" date="2021-02" db="EMBL/GenBank/DDBJ databases">
        <authorList>
            <person name="Nowell W R."/>
        </authorList>
    </citation>
    <scope>NUCLEOTIDE SEQUENCE</scope>
</reference>
<organism evidence="3 5">
    <name type="scientific">Didymodactylos carnosus</name>
    <dbReference type="NCBI Taxonomy" id="1234261"/>
    <lineage>
        <taxon>Eukaryota</taxon>
        <taxon>Metazoa</taxon>
        <taxon>Spiralia</taxon>
        <taxon>Gnathifera</taxon>
        <taxon>Rotifera</taxon>
        <taxon>Eurotatoria</taxon>
        <taxon>Bdelloidea</taxon>
        <taxon>Philodinida</taxon>
        <taxon>Philodinidae</taxon>
        <taxon>Didymodactylos</taxon>
    </lineage>
</organism>
<dbReference type="OrthoDB" id="411871at2759"/>
<feature type="region of interest" description="Disordered" evidence="1">
    <location>
        <begin position="282"/>
        <end position="308"/>
    </location>
</feature>
<proteinExistence type="predicted"/>
<dbReference type="EMBL" id="CAJNOQ010046346">
    <property type="protein sequence ID" value="CAF1638506.1"/>
    <property type="molecule type" value="Genomic_DNA"/>
</dbReference>
<evidence type="ECO:0000313" key="5">
    <source>
        <dbReference type="Proteomes" id="UP000663829"/>
    </source>
</evidence>
<dbReference type="Pfam" id="PF14529">
    <property type="entry name" value="Exo_endo_phos_2"/>
    <property type="match status" value="1"/>
</dbReference>
<gene>
    <name evidence="3" type="ORF">GPM918_LOCUS44790</name>
    <name evidence="4" type="ORF">SRO942_LOCUS46830</name>
</gene>
<evidence type="ECO:0000313" key="3">
    <source>
        <dbReference type="EMBL" id="CAF1638506.1"/>
    </source>
</evidence>
<feature type="non-terminal residue" evidence="3">
    <location>
        <position position="351"/>
    </location>
</feature>
<dbReference type="Gene3D" id="3.60.10.10">
    <property type="entry name" value="Endonuclease/exonuclease/phosphatase"/>
    <property type="match status" value="1"/>
</dbReference>
<dbReference type="SUPFAM" id="SSF56219">
    <property type="entry name" value="DNase I-like"/>
    <property type="match status" value="1"/>
</dbReference>
<feature type="domain" description="Endonuclease/exonuclease/phosphatase" evidence="2">
    <location>
        <begin position="4"/>
        <end position="90"/>
    </location>
</feature>
<accession>A0A816DK99</accession>
<comment type="caution">
    <text evidence="3">The sequence shown here is derived from an EMBL/GenBank/DDBJ whole genome shotgun (WGS) entry which is preliminary data.</text>
</comment>
<keyword evidence="5" id="KW-1185">Reference proteome</keyword>
<dbReference type="Proteomes" id="UP000681722">
    <property type="component" value="Unassembled WGS sequence"/>
</dbReference>